<dbReference type="Proteomes" id="UP000024635">
    <property type="component" value="Unassembled WGS sequence"/>
</dbReference>
<organism evidence="1 2">
    <name type="scientific">Ancylostoma ceylanicum</name>
    <dbReference type="NCBI Taxonomy" id="53326"/>
    <lineage>
        <taxon>Eukaryota</taxon>
        <taxon>Metazoa</taxon>
        <taxon>Ecdysozoa</taxon>
        <taxon>Nematoda</taxon>
        <taxon>Chromadorea</taxon>
        <taxon>Rhabditida</taxon>
        <taxon>Rhabditina</taxon>
        <taxon>Rhabditomorpha</taxon>
        <taxon>Strongyloidea</taxon>
        <taxon>Ancylostomatidae</taxon>
        <taxon>Ancylostomatinae</taxon>
        <taxon>Ancylostoma</taxon>
    </lineage>
</organism>
<proteinExistence type="predicted"/>
<reference evidence="2" key="1">
    <citation type="journal article" date="2015" name="Nat. Genet.">
        <title>The genome and transcriptome of the zoonotic hookworm Ancylostoma ceylanicum identify infection-specific gene families.</title>
        <authorList>
            <person name="Schwarz E.M."/>
            <person name="Hu Y."/>
            <person name="Antoshechkin I."/>
            <person name="Miller M.M."/>
            <person name="Sternberg P.W."/>
            <person name="Aroian R.V."/>
        </authorList>
    </citation>
    <scope>NUCLEOTIDE SEQUENCE</scope>
    <source>
        <strain evidence="2">HY135</strain>
    </source>
</reference>
<accession>A0A016TVT7</accession>
<sequence length="442" mass="49568">MFQADSYRDGFLRRNCSEKDTCSLRDRLSFINGYVDLNTTFESSGLAAAWQEDKLDMDTVRKFLLRVENPVEERIFLMSKKLKRIAEQFSPSDEFAHKLGFPDAGSLSNSTKITMTEDIVSRLSKEFFSRKQQNYTHVPEMFHEVWLPPNEKGEHYGILIPYRDNHVTSSIFTAFVIYTTYAVVNRIGLKTNVTLYGVMLRSQRLAYELFASSREWDGNTAAKSLLSPEVLESAVLTLYNGDDGKIHAHVRRNNPDRVATVLYWKKKARETLIILNLGLPQLSISTNTSSGISPFYIVTDGEHAKESNPVSSAAGVMILHRRGSSVSEPIMAASASGSLRTVDGVASAILRMLLLNEDPGSAVCASPSIYYDYRDGQYHCDGSIEFLDGLHREFGIECLDVPRGDQEANDWIVIAARHRVDDGDIVAAMHDADLNFNYAVGY</sequence>
<dbReference type="AlphaFoldDB" id="A0A016TVT7"/>
<gene>
    <name evidence="1" type="primary">Acey_s0073.g773</name>
    <name evidence="1" type="ORF">Y032_0073g773</name>
</gene>
<dbReference type="OrthoDB" id="5828771at2759"/>
<keyword evidence="2" id="KW-1185">Reference proteome</keyword>
<name>A0A016TVT7_9BILA</name>
<evidence type="ECO:0000313" key="2">
    <source>
        <dbReference type="Proteomes" id="UP000024635"/>
    </source>
</evidence>
<evidence type="ECO:0000313" key="1">
    <source>
        <dbReference type="EMBL" id="EYC06920.1"/>
    </source>
</evidence>
<dbReference type="EMBL" id="JARK01001409">
    <property type="protein sequence ID" value="EYC06920.1"/>
    <property type="molecule type" value="Genomic_DNA"/>
</dbReference>
<protein>
    <submittedName>
        <fullName evidence="1">Uncharacterized protein</fullName>
    </submittedName>
</protein>
<comment type="caution">
    <text evidence="1">The sequence shown here is derived from an EMBL/GenBank/DDBJ whole genome shotgun (WGS) entry which is preliminary data.</text>
</comment>